<gene>
    <name evidence="3" type="ORF">METZ01_LOCUS65343</name>
</gene>
<reference evidence="3" key="1">
    <citation type="submission" date="2018-05" db="EMBL/GenBank/DDBJ databases">
        <authorList>
            <person name="Lanie J.A."/>
            <person name="Ng W.-L."/>
            <person name="Kazmierczak K.M."/>
            <person name="Andrzejewski T.M."/>
            <person name="Davidsen T.M."/>
            <person name="Wayne K.J."/>
            <person name="Tettelin H."/>
            <person name="Glass J.I."/>
            <person name="Rusch D."/>
            <person name="Podicherti R."/>
            <person name="Tsui H.-C.T."/>
            <person name="Winkler M.E."/>
        </authorList>
    </citation>
    <scope>NUCLEOTIDE SEQUENCE</scope>
</reference>
<evidence type="ECO:0000259" key="2">
    <source>
        <dbReference type="SMART" id="SM00959"/>
    </source>
</evidence>
<feature type="domain" description="Rho termination factor-like N-terminal" evidence="2">
    <location>
        <begin position="321"/>
        <end position="361"/>
    </location>
</feature>
<feature type="compositionally biased region" description="Basic and acidic residues" evidence="1">
    <location>
        <begin position="134"/>
        <end position="147"/>
    </location>
</feature>
<proteinExistence type="predicted"/>
<feature type="region of interest" description="Disordered" evidence="1">
    <location>
        <begin position="128"/>
        <end position="147"/>
    </location>
</feature>
<dbReference type="AlphaFoldDB" id="A0A381T9S6"/>
<protein>
    <recommendedName>
        <fullName evidence="2">Rho termination factor-like N-terminal domain-containing protein</fullName>
    </recommendedName>
</protein>
<dbReference type="EMBL" id="UINC01004190">
    <property type="protein sequence ID" value="SVA12489.1"/>
    <property type="molecule type" value="Genomic_DNA"/>
</dbReference>
<name>A0A381T9S6_9ZZZZ</name>
<dbReference type="SMART" id="SM00959">
    <property type="entry name" value="Rho_N"/>
    <property type="match status" value="2"/>
</dbReference>
<evidence type="ECO:0000256" key="1">
    <source>
        <dbReference type="SAM" id="MobiDB-lite"/>
    </source>
</evidence>
<dbReference type="Pfam" id="PF07498">
    <property type="entry name" value="Rho_N"/>
    <property type="match status" value="2"/>
</dbReference>
<accession>A0A381T9S6</accession>
<organism evidence="3">
    <name type="scientific">marine metagenome</name>
    <dbReference type="NCBI Taxonomy" id="408172"/>
    <lineage>
        <taxon>unclassified sequences</taxon>
        <taxon>metagenomes</taxon>
        <taxon>ecological metagenomes</taxon>
    </lineage>
</organism>
<feature type="domain" description="Rho termination factor-like N-terminal" evidence="2">
    <location>
        <begin position="362"/>
        <end position="395"/>
    </location>
</feature>
<evidence type="ECO:0000313" key="3">
    <source>
        <dbReference type="EMBL" id="SVA12489.1"/>
    </source>
</evidence>
<dbReference type="GO" id="GO:0006353">
    <property type="term" value="P:DNA-templated transcription termination"/>
    <property type="evidence" value="ECO:0007669"/>
    <property type="project" value="InterPro"/>
</dbReference>
<sequence>MSENDNYTIEDFEAMISDLATSQAVIQGALTEMNRRHKDLFLNVGFKMIKTINLSGWNDTDIENIFEMMVVIMYYRLRQPEVTINNFNISDLPTKVKNFIKKFFTKISKADDKYNKEVQKENWKRMKMNRKKHDKIDAKNKKDEKERHKAIFKEQEERKKNRKRNKFCKNETEFFTTEDIEDIPTEELTFIKYNESIYCLDSMSYVNMLKHSDSQKVRGDCKPPIRNKPLECKNFYPINIGFNFFINEKSYKKRLEAVNKKIQKRKFILKNKKRINFDTGLHIIGIKQGWDDVYDLEPANYAIPQSTQEISKKISKKKIEKLKNYTVKQLKAECKRKGIKGYSKLKKSELILHCSVSDARKKNITVKELRQQCKKLKIKGYSKWKKAELMKNCNK</sequence>
<dbReference type="InterPro" id="IPR011112">
    <property type="entry name" value="Rho-like_N"/>
</dbReference>